<evidence type="ECO:0000313" key="2">
    <source>
        <dbReference type="Proteomes" id="UP001380953"/>
    </source>
</evidence>
<reference evidence="1" key="1">
    <citation type="submission" date="2024-03" db="EMBL/GenBank/DDBJ databases">
        <title>Whole genome sequecning of epiphytes from Marcgravia umbellata leaves.</title>
        <authorList>
            <person name="Kumar G."/>
            <person name="Savka M.A."/>
        </authorList>
    </citation>
    <scope>NUCLEOTIDE SEQUENCE</scope>
    <source>
        <strain evidence="1">RIT_BL5</strain>
    </source>
</reference>
<gene>
    <name evidence="1" type="ORF">WKI47_08435</name>
</gene>
<keyword evidence="2" id="KW-1185">Reference proteome</keyword>
<keyword evidence="1" id="KW-0548">Nucleotidyltransferase</keyword>
<organism evidence="1 2">
    <name type="scientific">Saccharibacillus sacchari</name>
    <dbReference type="NCBI Taxonomy" id="456493"/>
    <lineage>
        <taxon>Bacteria</taxon>
        <taxon>Bacillati</taxon>
        <taxon>Bacillota</taxon>
        <taxon>Bacilli</taxon>
        <taxon>Bacillales</taxon>
        <taxon>Paenibacillaceae</taxon>
        <taxon>Saccharibacillus</taxon>
    </lineage>
</organism>
<comment type="caution">
    <text evidence="1">The sequence shown here is derived from an EMBL/GenBank/DDBJ whole genome shotgun (WGS) entry which is preliminary data.</text>
</comment>
<dbReference type="EMBL" id="JBBKAR010000027">
    <property type="protein sequence ID" value="MEJ8303930.1"/>
    <property type="molecule type" value="Genomic_DNA"/>
</dbReference>
<sequence length="377" mass="44469">EKVAHKCSPGIDRINKASFEKRLDEYTNIISRKVLNGTYEFIPYKEKLISKGYGKSPRQISIPSIRDKVTLCLLNEILTKSFENEVSNKIIQTLVDELKQEINSYNYNFFIKIDIKEFFSSISHPEILKLISKRIRKKSILELIEKAIKTPTLSFPTKETIDNKIGIPQGISIASILANIYLSDIDKTYSIDNKEFKYFRYVDDILILCNDKNYEGIRERIFSKLKALDLSVSCHKYKESSIYDGFSYLGYSFEILNEKSGDYGFTVRKESVKKFEDSLVKIFSEFKFSKNKNSEKFLWRINKKITGCIFDKSKYGWLFFYSQIDDLPLLYHLDWFIQKLCDQFEIDNNIRHNIKRFVRTFHEVKFNLNSTNYIPNF</sequence>
<protein>
    <submittedName>
        <fullName evidence="1">Reverse transcriptase domain-containing protein</fullName>
    </submittedName>
</protein>
<evidence type="ECO:0000313" key="1">
    <source>
        <dbReference type="EMBL" id="MEJ8303930.1"/>
    </source>
</evidence>
<dbReference type="Proteomes" id="UP001380953">
    <property type="component" value="Unassembled WGS sequence"/>
</dbReference>
<keyword evidence="1" id="KW-0808">Transferase</keyword>
<feature type="non-terminal residue" evidence="1">
    <location>
        <position position="1"/>
    </location>
</feature>
<feature type="non-terminal residue" evidence="1">
    <location>
        <position position="377"/>
    </location>
</feature>
<name>A0ACC6PAF3_9BACL</name>
<keyword evidence="1" id="KW-0695">RNA-directed DNA polymerase</keyword>
<accession>A0ACC6PAF3</accession>
<proteinExistence type="predicted"/>